<evidence type="ECO:0000256" key="4">
    <source>
        <dbReference type="SAM" id="Phobius"/>
    </source>
</evidence>
<evidence type="ECO:0000259" key="6">
    <source>
        <dbReference type="Pfam" id="PF04234"/>
    </source>
</evidence>
<feature type="domain" description="CopC" evidence="6">
    <location>
        <begin position="43"/>
        <end position="136"/>
    </location>
</feature>
<keyword evidence="1 5" id="KW-0732">Signal</keyword>
<keyword evidence="8" id="KW-1185">Reference proteome</keyword>
<reference evidence="7 8" key="1">
    <citation type="submission" date="2019-03" db="EMBL/GenBank/DDBJ databases">
        <title>Genomics of glacier-inhabiting Cryobacterium strains.</title>
        <authorList>
            <person name="Liu Q."/>
            <person name="Xin Y.-H."/>
        </authorList>
    </citation>
    <scope>NUCLEOTIDE SEQUENCE [LARGE SCALE GENOMIC DNA]</scope>
    <source>
        <strain evidence="7 8">Sr47</strain>
    </source>
</reference>
<dbReference type="GO" id="GO:0005507">
    <property type="term" value="F:copper ion binding"/>
    <property type="evidence" value="ECO:0007669"/>
    <property type="project" value="InterPro"/>
</dbReference>
<dbReference type="SUPFAM" id="SSF81296">
    <property type="entry name" value="E set domains"/>
    <property type="match status" value="1"/>
</dbReference>
<evidence type="ECO:0000256" key="5">
    <source>
        <dbReference type="SAM" id="SignalP"/>
    </source>
</evidence>
<name>A0A4R8UGU4_9MICO</name>
<evidence type="ECO:0000313" key="7">
    <source>
        <dbReference type="EMBL" id="TFB51769.1"/>
    </source>
</evidence>
<dbReference type="Proteomes" id="UP000297866">
    <property type="component" value="Unassembled WGS sequence"/>
</dbReference>
<dbReference type="InterPro" id="IPR007348">
    <property type="entry name" value="CopC_dom"/>
</dbReference>
<dbReference type="RefSeq" id="WP_134489883.1">
    <property type="nucleotide sequence ID" value="NZ_SOEZ01000039.1"/>
</dbReference>
<dbReference type="AlphaFoldDB" id="A0A4R8UGU4"/>
<feature type="region of interest" description="Disordered" evidence="3">
    <location>
        <begin position="138"/>
        <end position="172"/>
    </location>
</feature>
<organism evidence="7 8">
    <name type="scientific">Cryobacterium tagatosivorans</name>
    <dbReference type="NCBI Taxonomy" id="1259199"/>
    <lineage>
        <taxon>Bacteria</taxon>
        <taxon>Bacillati</taxon>
        <taxon>Actinomycetota</taxon>
        <taxon>Actinomycetes</taxon>
        <taxon>Micrococcales</taxon>
        <taxon>Microbacteriaceae</taxon>
        <taxon>Cryobacterium</taxon>
    </lineage>
</organism>
<keyword evidence="2" id="KW-0186">Copper</keyword>
<accession>A0A4R8UGU4</accession>
<dbReference type="GO" id="GO:0046688">
    <property type="term" value="P:response to copper ion"/>
    <property type="evidence" value="ECO:0007669"/>
    <property type="project" value="InterPro"/>
</dbReference>
<evidence type="ECO:0000256" key="2">
    <source>
        <dbReference type="ARBA" id="ARBA00023008"/>
    </source>
</evidence>
<keyword evidence="4" id="KW-1133">Transmembrane helix</keyword>
<dbReference type="GO" id="GO:0042597">
    <property type="term" value="C:periplasmic space"/>
    <property type="evidence" value="ECO:0007669"/>
    <property type="project" value="InterPro"/>
</dbReference>
<gene>
    <name evidence="7" type="ORF">E3O23_08040</name>
</gene>
<evidence type="ECO:0000313" key="8">
    <source>
        <dbReference type="Proteomes" id="UP000297866"/>
    </source>
</evidence>
<protein>
    <submittedName>
        <fullName evidence="7">Copper resistance protein CopC</fullName>
    </submittedName>
</protein>
<dbReference type="Pfam" id="PF04234">
    <property type="entry name" value="CopC"/>
    <property type="match status" value="1"/>
</dbReference>
<sequence length="218" mass="22058">MHQTSSAGRLARTLFATGVVAAAVGWSATPALAHNAPLPDGYVPADGAVVTTQPEAFRVTTSDALLDGATAGIQSRMLISGPAGAPEPLYYGDGCVSIVGPAIETTAELGEPGEYTVDWQAVSVDGHPISEKYSFTWQPADGQPRAEGSTEKPDCGGTVSYGSGTPQTDDAGAADRADASLADVLWIGGALGAVVLAASVTILVVTRRKPPALTDPAP</sequence>
<dbReference type="InterPro" id="IPR014755">
    <property type="entry name" value="Cu-Rt/internalin_Ig-like"/>
</dbReference>
<proteinExistence type="predicted"/>
<feature type="transmembrane region" description="Helical" evidence="4">
    <location>
        <begin position="184"/>
        <end position="205"/>
    </location>
</feature>
<dbReference type="EMBL" id="SOEZ01000039">
    <property type="protein sequence ID" value="TFB51769.1"/>
    <property type="molecule type" value="Genomic_DNA"/>
</dbReference>
<dbReference type="InterPro" id="IPR014756">
    <property type="entry name" value="Ig_E-set"/>
</dbReference>
<keyword evidence="4" id="KW-0812">Transmembrane</keyword>
<dbReference type="Gene3D" id="2.60.40.1220">
    <property type="match status" value="1"/>
</dbReference>
<keyword evidence="4" id="KW-0472">Membrane</keyword>
<feature type="signal peptide" evidence="5">
    <location>
        <begin position="1"/>
        <end position="33"/>
    </location>
</feature>
<comment type="caution">
    <text evidence="7">The sequence shown here is derived from an EMBL/GenBank/DDBJ whole genome shotgun (WGS) entry which is preliminary data.</text>
</comment>
<evidence type="ECO:0000256" key="3">
    <source>
        <dbReference type="SAM" id="MobiDB-lite"/>
    </source>
</evidence>
<dbReference type="OrthoDB" id="5242236at2"/>
<evidence type="ECO:0000256" key="1">
    <source>
        <dbReference type="ARBA" id="ARBA00022729"/>
    </source>
</evidence>
<feature type="chain" id="PRO_5020797073" evidence="5">
    <location>
        <begin position="34"/>
        <end position="218"/>
    </location>
</feature>